<sequence length="45" mass="5381">AEKKLEKDHNNTWLMRETKFVSKKKNDLIQIVTSHKEELELLDAE</sequence>
<keyword evidence="2" id="KW-1185">Reference proteome</keyword>
<proteinExistence type="predicted"/>
<dbReference type="EMBL" id="CAJVPW010031106">
    <property type="protein sequence ID" value="CAG8725705.1"/>
    <property type="molecule type" value="Genomic_DNA"/>
</dbReference>
<dbReference type="Proteomes" id="UP000789366">
    <property type="component" value="Unassembled WGS sequence"/>
</dbReference>
<evidence type="ECO:0000313" key="2">
    <source>
        <dbReference type="Proteomes" id="UP000789366"/>
    </source>
</evidence>
<gene>
    <name evidence="1" type="ORF">SPELUC_LOCUS12743</name>
</gene>
<accession>A0ACA9PX94</accession>
<reference evidence="1" key="1">
    <citation type="submission" date="2021-06" db="EMBL/GenBank/DDBJ databases">
        <authorList>
            <person name="Kallberg Y."/>
            <person name="Tangrot J."/>
            <person name="Rosling A."/>
        </authorList>
    </citation>
    <scope>NUCLEOTIDE SEQUENCE</scope>
    <source>
        <strain evidence="1">28 12/20/2015</strain>
    </source>
</reference>
<name>A0ACA9PX94_9GLOM</name>
<feature type="non-terminal residue" evidence="1">
    <location>
        <position position="45"/>
    </location>
</feature>
<protein>
    <submittedName>
        <fullName evidence="1">15864_t:CDS:1</fullName>
    </submittedName>
</protein>
<comment type="caution">
    <text evidence="1">The sequence shown here is derived from an EMBL/GenBank/DDBJ whole genome shotgun (WGS) entry which is preliminary data.</text>
</comment>
<organism evidence="1 2">
    <name type="scientific">Cetraspora pellucida</name>
    <dbReference type="NCBI Taxonomy" id="1433469"/>
    <lineage>
        <taxon>Eukaryota</taxon>
        <taxon>Fungi</taxon>
        <taxon>Fungi incertae sedis</taxon>
        <taxon>Mucoromycota</taxon>
        <taxon>Glomeromycotina</taxon>
        <taxon>Glomeromycetes</taxon>
        <taxon>Diversisporales</taxon>
        <taxon>Gigasporaceae</taxon>
        <taxon>Cetraspora</taxon>
    </lineage>
</organism>
<evidence type="ECO:0000313" key="1">
    <source>
        <dbReference type="EMBL" id="CAG8725705.1"/>
    </source>
</evidence>
<feature type="non-terminal residue" evidence="1">
    <location>
        <position position="1"/>
    </location>
</feature>